<name>A0ABN6N046_9BACT</name>
<protein>
    <submittedName>
        <fullName evidence="1">Uncharacterized protein</fullName>
    </submittedName>
</protein>
<evidence type="ECO:0000313" key="1">
    <source>
        <dbReference type="EMBL" id="BDG05203.1"/>
    </source>
</evidence>
<dbReference type="Proteomes" id="UP001162891">
    <property type="component" value="Chromosome"/>
</dbReference>
<organism evidence="1 2">
    <name type="scientific">Anaeromyxobacter oryzae</name>
    <dbReference type="NCBI Taxonomy" id="2918170"/>
    <lineage>
        <taxon>Bacteria</taxon>
        <taxon>Pseudomonadati</taxon>
        <taxon>Myxococcota</taxon>
        <taxon>Myxococcia</taxon>
        <taxon>Myxococcales</taxon>
        <taxon>Cystobacterineae</taxon>
        <taxon>Anaeromyxobacteraceae</taxon>
        <taxon>Anaeromyxobacter</taxon>
    </lineage>
</organism>
<accession>A0ABN6N046</accession>
<evidence type="ECO:0000313" key="2">
    <source>
        <dbReference type="Proteomes" id="UP001162891"/>
    </source>
</evidence>
<sequence length="49" mass="5595">MRGVITGKDVFRHSFTIVRLFGTRCYLRCLRAAMSPRPSTFLEVVYANG</sequence>
<keyword evidence="2" id="KW-1185">Reference proteome</keyword>
<gene>
    <name evidence="1" type="ORF">AMOR_41990</name>
</gene>
<proteinExistence type="predicted"/>
<reference evidence="2" key="1">
    <citation type="journal article" date="2022" name="Int. J. Syst. Evol. Microbiol.">
        <title>Anaeromyxobacter oryzae sp. nov., Anaeromyxobacter diazotrophicus sp. nov. and Anaeromyxobacter paludicola sp. nov., isolated from paddy soils.</title>
        <authorList>
            <person name="Itoh H."/>
            <person name="Xu Z."/>
            <person name="Mise K."/>
            <person name="Masuda Y."/>
            <person name="Ushijima N."/>
            <person name="Hayakawa C."/>
            <person name="Shiratori Y."/>
            <person name="Senoo K."/>
        </authorList>
    </citation>
    <scope>NUCLEOTIDE SEQUENCE [LARGE SCALE GENOMIC DNA]</scope>
    <source>
        <strain evidence="2">Red232</strain>
    </source>
</reference>
<dbReference type="RefSeq" id="WP_248353785.1">
    <property type="nucleotide sequence ID" value="NZ_AP025591.1"/>
</dbReference>
<dbReference type="EMBL" id="AP025591">
    <property type="protein sequence ID" value="BDG05203.1"/>
    <property type="molecule type" value="Genomic_DNA"/>
</dbReference>